<evidence type="ECO:0000313" key="4">
    <source>
        <dbReference type="Proteomes" id="UP000826587"/>
    </source>
</evidence>
<accession>A0ABD7FC10</accession>
<gene>
    <name evidence="3" type="ORF">KZW89_14515</name>
</gene>
<dbReference type="RefSeq" id="WP_219789366.1">
    <property type="nucleotide sequence ID" value="NZ_CP080223.1"/>
</dbReference>
<keyword evidence="1" id="KW-0175">Coiled coil</keyword>
<sequence length="489" mass="52837">MSVLISGVLTDGAGLPMSGYHIILKARQNTSAVVMRTVATVVTGPAGEYAFEAQTGRYDVYLRSCIEREYCVGDISVYDDSKPGTLNDFLTALDEGDLKPDVVKRFEEMVAQAQQSAEAAAESERQAGKHVADAQQIKSDCETLADNVQQNTNAVEENTQRVEQLASQVEDTAEEVRQDAEAAKQAASDAEQARDDIDVALSATLKTANHLSEIAAEGEAAQQESRDNLGLKNAAVRDAQAEIYDRTAGRLALPGAFGYGHLFSSSEVVYFSAQNGPAEFLKWVFEVTPGRYAVTQYGGSGIWYNPIIAYDGGNVYFRGLVDIEIRSGMHTNSTESDGRCITFHGDAEYTGQAGEGPAKYQVLVSKSMSPARLPEAWSRLFWSRDRLRQLLCAGDSTSQRAPQPGSLVLAAYLPDSGSSDVTLLRTQPVPGSRLRQVVFEAEYRGSGFSAAARSFVYGSTLPGTYLALSGGPDVTFYNRGLVSLFVRVS</sequence>
<dbReference type="EMBL" id="CP080223">
    <property type="protein sequence ID" value="QYE37691.1"/>
    <property type="molecule type" value="Genomic_DNA"/>
</dbReference>
<dbReference type="Proteomes" id="UP000826587">
    <property type="component" value="Chromosome"/>
</dbReference>
<feature type="domain" description="Lambda-like tail fibre protein N-terminal" evidence="2">
    <location>
        <begin position="1"/>
        <end position="133"/>
    </location>
</feature>
<protein>
    <submittedName>
        <fullName evidence="3">Prophage tail fiber N-terminal domain-containing protein</fullName>
    </submittedName>
</protein>
<reference evidence="3 4" key="1">
    <citation type="submission" date="2021-07" db="EMBL/GenBank/DDBJ databases">
        <title>Wild boars as the reservoir of a highly virulent clone of hybrid Shiga toxigenic and enterotoxigenic Escherichia coli responsible of edema disease.</title>
        <authorList>
            <person name="Perrat A."/>
            <person name="Branchu P."/>
            <person name="Decors A."/>
            <person name="Turci S."/>
            <person name="Bayon-Auboyer M.-H."/>
            <person name="Petit G."/>
            <person name="Grosbois V."/>
            <person name="Brugere H."/>
            <person name="Auvray F."/>
            <person name="Oswald E."/>
        </authorList>
    </citation>
    <scope>NUCLEOTIDE SEQUENCE [LARGE SCALE GENOMIC DNA]</scope>
    <source>
        <strain evidence="3 4">P13-6</strain>
    </source>
</reference>
<evidence type="ECO:0000256" key="1">
    <source>
        <dbReference type="SAM" id="Coils"/>
    </source>
</evidence>
<organism evidence="3 4">
    <name type="scientific">Escherichia coli O141:H4</name>
    <dbReference type="NCBI Taxonomy" id="2861806"/>
    <lineage>
        <taxon>Bacteria</taxon>
        <taxon>Pseudomonadati</taxon>
        <taxon>Pseudomonadota</taxon>
        <taxon>Gammaproteobacteria</taxon>
        <taxon>Enterobacterales</taxon>
        <taxon>Enterobacteriaceae</taxon>
        <taxon>Escherichia</taxon>
    </lineage>
</organism>
<dbReference type="InterPro" id="IPR013609">
    <property type="entry name" value="Stf-like_N"/>
</dbReference>
<dbReference type="Gene3D" id="1.10.287.950">
    <property type="entry name" value="Methyl-accepting chemotaxis protein"/>
    <property type="match status" value="1"/>
</dbReference>
<dbReference type="Pfam" id="PF08400">
    <property type="entry name" value="phage_tail_N"/>
    <property type="match status" value="1"/>
</dbReference>
<feature type="coiled-coil region" evidence="1">
    <location>
        <begin position="155"/>
        <end position="193"/>
    </location>
</feature>
<dbReference type="AlphaFoldDB" id="A0ABD7FC10"/>
<evidence type="ECO:0000313" key="3">
    <source>
        <dbReference type="EMBL" id="QYE37691.1"/>
    </source>
</evidence>
<name>A0ABD7FC10_ECOLX</name>
<evidence type="ECO:0000259" key="2">
    <source>
        <dbReference type="Pfam" id="PF08400"/>
    </source>
</evidence>
<proteinExistence type="predicted"/>